<gene>
    <name evidence="5" type="ORF">CYMTET_42521</name>
</gene>
<feature type="domain" description="Rhodanese" evidence="4">
    <location>
        <begin position="6"/>
        <end position="115"/>
    </location>
</feature>
<dbReference type="SUPFAM" id="SSF52821">
    <property type="entry name" value="Rhodanese/Cell cycle control phosphatase"/>
    <property type="match status" value="2"/>
</dbReference>
<dbReference type="InterPro" id="IPR036873">
    <property type="entry name" value="Rhodanese-like_dom_sf"/>
</dbReference>
<feature type="domain" description="Rhodanese" evidence="4">
    <location>
        <begin position="154"/>
        <end position="281"/>
    </location>
</feature>
<dbReference type="PROSITE" id="PS00683">
    <property type="entry name" value="RHODANESE_2"/>
    <property type="match status" value="1"/>
</dbReference>
<evidence type="ECO:0000259" key="4">
    <source>
        <dbReference type="PROSITE" id="PS50206"/>
    </source>
</evidence>
<sequence>MVSEGFEESTYYADHDAYLEGHLPSAVFVSWLSDGAGTDQQTGVPAMLLEDTDAFAATMEEKGVGTDRTVVVYDGGDGLLAPRLWWALRRHGHPDVRVLDGGYRQWMEEGRPVDTEQPCPLKVMSKGAVFDTEAHSPRNDLLATCQDVLKAVANPDRYLLVDARNTAQYTGKVRRAIHGGCVPGAISCPRKILLSPSGNFLTITEQIAALEAAGLDVEALRDIDEPCISSPPERKRVVAYCNGGVASCTVLLALARVGVQSAMNYDGSWNEWGNRDDVPLANSTFCPHPGSILEKECLEKD</sequence>
<dbReference type="Proteomes" id="UP001190700">
    <property type="component" value="Unassembled WGS sequence"/>
</dbReference>
<dbReference type="PANTHER" id="PTHR11364:SF27">
    <property type="entry name" value="SULFURTRANSFERASE"/>
    <property type="match status" value="1"/>
</dbReference>
<dbReference type="InterPro" id="IPR001307">
    <property type="entry name" value="Thiosulphate_STrfase_CS"/>
</dbReference>
<keyword evidence="2" id="KW-0677">Repeat</keyword>
<dbReference type="GO" id="GO:0004792">
    <property type="term" value="F:thiosulfate-cyanide sulfurtransferase activity"/>
    <property type="evidence" value="ECO:0007669"/>
    <property type="project" value="InterPro"/>
</dbReference>
<organism evidence="5 6">
    <name type="scientific">Cymbomonas tetramitiformis</name>
    <dbReference type="NCBI Taxonomy" id="36881"/>
    <lineage>
        <taxon>Eukaryota</taxon>
        <taxon>Viridiplantae</taxon>
        <taxon>Chlorophyta</taxon>
        <taxon>Pyramimonadophyceae</taxon>
        <taxon>Pyramimonadales</taxon>
        <taxon>Pyramimonadaceae</taxon>
        <taxon>Cymbomonas</taxon>
    </lineage>
</organism>
<dbReference type="PROSITE" id="PS50206">
    <property type="entry name" value="RHODANESE_3"/>
    <property type="match status" value="2"/>
</dbReference>
<keyword evidence="1 3" id="KW-0808">Transferase</keyword>
<dbReference type="Gene3D" id="3.40.250.10">
    <property type="entry name" value="Rhodanese-like domain"/>
    <property type="match status" value="2"/>
</dbReference>
<comment type="caution">
    <text evidence="5">The sequence shown here is derived from an EMBL/GenBank/DDBJ whole genome shotgun (WGS) entry which is preliminary data.</text>
</comment>
<dbReference type="InterPro" id="IPR045078">
    <property type="entry name" value="TST/MPST-like"/>
</dbReference>
<evidence type="ECO:0000256" key="1">
    <source>
        <dbReference type="ARBA" id="ARBA00022679"/>
    </source>
</evidence>
<dbReference type="InterPro" id="IPR001763">
    <property type="entry name" value="Rhodanese-like_dom"/>
</dbReference>
<keyword evidence="6" id="KW-1185">Reference proteome</keyword>
<evidence type="ECO:0000256" key="3">
    <source>
        <dbReference type="RuleBase" id="RU000507"/>
    </source>
</evidence>
<proteinExistence type="predicted"/>
<dbReference type="CDD" id="cd01449">
    <property type="entry name" value="TST_Repeat_2"/>
    <property type="match status" value="1"/>
</dbReference>
<dbReference type="AlphaFoldDB" id="A0AAE0C598"/>
<evidence type="ECO:0000313" key="5">
    <source>
        <dbReference type="EMBL" id="KAK3247999.1"/>
    </source>
</evidence>
<dbReference type="Pfam" id="PF00581">
    <property type="entry name" value="Rhodanese"/>
    <property type="match status" value="2"/>
</dbReference>
<dbReference type="SMART" id="SM00450">
    <property type="entry name" value="RHOD"/>
    <property type="match status" value="2"/>
</dbReference>
<reference evidence="5 6" key="1">
    <citation type="journal article" date="2015" name="Genome Biol. Evol.">
        <title>Comparative Genomics of a Bacterivorous Green Alga Reveals Evolutionary Causalities and Consequences of Phago-Mixotrophic Mode of Nutrition.</title>
        <authorList>
            <person name="Burns J.A."/>
            <person name="Paasch A."/>
            <person name="Narechania A."/>
            <person name="Kim E."/>
        </authorList>
    </citation>
    <scope>NUCLEOTIDE SEQUENCE [LARGE SCALE GENOMIC DNA]</scope>
    <source>
        <strain evidence="5 6">PLY_AMNH</strain>
    </source>
</reference>
<dbReference type="CDD" id="cd01448">
    <property type="entry name" value="TST_Repeat_1"/>
    <property type="match status" value="1"/>
</dbReference>
<name>A0AAE0C598_9CHLO</name>
<accession>A0AAE0C598</accession>
<dbReference type="GO" id="GO:0005739">
    <property type="term" value="C:mitochondrion"/>
    <property type="evidence" value="ECO:0007669"/>
    <property type="project" value="TreeGrafter"/>
</dbReference>
<evidence type="ECO:0000256" key="2">
    <source>
        <dbReference type="ARBA" id="ARBA00022737"/>
    </source>
</evidence>
<dbReference type="EMBL" id="LGRX02028503">
    <property type="protein sequence ID" value="KAK3247999.1"/>
    <property type="molecule type" value="Genomic_DNA"/>
</dbReference>
<protein>
    <recommendedName>
        <fullName evidence="3">Sulfurtransferase</fullName>
    </recommendedName>
</protein>
<evidence type="ECO:0000313" key="6">
    <source>
        <dbReference type="Proteomes" id="UP001190700"/>
    </source>
</evidence>
<dbReference type="PANTHER" id="PTHR11364">
    <property type="entry name" value="THIOSULFATE SULFERTANSFERASE"/>
    <property type="match status" value="1"/>
</dbReference>